<feature type="domain" description="TonB-dependent receptor-like beta-barrel" evidence="11">
    <location>
        <begin position="404"/>
        <end position="872"/>
    </location>
</feature>
<dbReference type="InterPro" id="IPR023996">
    <property type="entry name" value="TonB-dep_OMP_SusC/RagA"/>
</dbReference>
<dbReference type="PROSITE" id="PS52016">
    <property type="entry name" value="TONB_DEPENDENT_REC_3"/>
    <property type="match status" value="1"/>
</dbReference>
<keyword evidence="7 8" id="KW-0998">Cell outer membrane</keyword>
<dbReference type="InterPro" id="IPR023997">
    <property type="entry name" value="TonB-dep_OMP_SusC/RagA_CS"/>
</dbReference>
<dbReference type="InterPro" id="IPR039426">
    <property type="entry name" value="TonB-dep_rcpt-like"/>
</dbReference>
<evidence type="ECO:0000259" key="11">
    <source>
        <dbReference type="Pfam" id="PF00593"/>
    </source>
</evidence>
<dbReference type="EMBL" id="CZBI01000001">
    <property type="protein sequence ID" value="CUP50290.1"/>
    <property type="molecule type" value="Genomic_DNA"/>
</dbReference>
<gene>
    <name evidence="13" type="ORF">ERS852557_00802</name>
</gene>
<keyword evidence="13" id="KW-0675">Receptor</keyword>
<dbReference type="InterPro" id="IPR036942">
    <property type="entry name" value="Beta-barrel_TonB_sf"/>
</dbReference>
<dbReference type="Proteomes" id="UP000095541">
    <property type="component" value="Unassembled WGS sequence"/>
</dbReference>
<dbReference type="SUPFAM" id="SSF56935">
    <property type="entry name" value="Porins"/>
    <property type="match status" value="1"/>
</dbReference>
<evidence type="ECO:0000256" key="2">
    <source>
        <dbReference type="ARBA" id="ARBA00022448"/>
    </source>
</evidence>
<evidence type="ECO:0000256" key="6">
    <source>
        <dbReference type="ARBA" id="ARBA00023136"/>
    </source>
</evidence>
<evidence type="ECO:0000256" key="1">
    <source>
        <dbReference type="ARBA" id="ARBA00004571"/>
    </source>
</evidence>
<dbReference type="NCBIfam" id="TIGR04056">
    <property type="entry name" value="OMP_RagA_SusC"/>
    <property type="match status" value="1"/>
</dbReference>
<dbReference type="InterPro" id="IPR037066">
    <property type="entry name" value="Plug_dom_sf"/>
</dbReference>
<dbReference type="Gene3D" id="2.40.170.20">
    <property type="entry name" value="TonB-dependent receptor, beta-barrel domain"/>
    <property type="match status" value="1"/>
</dbReference>
<dbReference type="Pfam" id="PF07715">
    <property type="entry name" value="Plug"/>
    <property type="match status" value="1"/>
</dbReference>
<evidence type="ECO:0000256" key="10">
    <source>
        <dbReference type="SAM" id="SignalP"/>
    </source>
</evidence>
<evidence type="ECO:0000256" key="3">
    <source>
        <dbReference type="ARBA" id="ARBA00022452"/>
    </source>
</evidence>
<name>A0A174NUR5_BACT4</name>
<keyword evidence="4 8" id="KW-0812">Transmembrane</keyword>
<keyword evidence="5 9" id="KW-0798">TonB box</keyword>
<dbReference type="GO" id="GO:0009279">
    <property type="term" value="C:cell outer membrane"/>
    <property type="evidence" value="ECO:0007669"/>
    <property type="project" value="UniProtKB-SubCell"/>
</dbReference>
<dbReference type="FunFam" id="2.60.40.1120:FF:000003">
    <property type="entry name" value="Outer membrane protein Omp121"/>
    <property type="match status" value="1"/>
</dbReference>
<keyword evidence="10" id="KW-0732">Signal</keyword>
<dbReference type="InterPro" id="IPR012910">
    <property type="entry name" value="Plug_dom"/>
</dbReference>
<dbReference type="Pfam" id="PF00593">
    <property type="entry name" value="TonB_dep_Rec_b-barrel"/>
    <property type="match status" value="1"/>
</dbReference>
<evidence type="ECO:0000256" key="5">
    <source>
        <dbReference type="ARBA" id="ARBA00023077"/>
    </source>
</evidence>
<comment type="subcellular location">
    <subcellularLocation>
        <location evidence="1 8">Cell outer membrane</location>
        <topology evidence="1 8">Multi-pass membrane protein</topology>
    </subcellularLocation>
</comment>
<feature type="domain" description="TonB-dependent receptor plug" evidence="12">
    <location>
        <begin position="127"/>
        <end position="243"/>
    </location>
</feature>
<reference evidence="13 14" key="1">
    <citation type="submission" date="2015-09" db="EMBL/GenBank/DDBJ databases">
        <authorList>
            <consortium name="Pathogen Informatics"/>
        </authorList>
    </citation>
    <scope>NUCLEOTIDE SEQUENCE [LARGE SCALE GENOMIC DNA]</scope>
    <source>
        <strain evidence="13 14">2789STDY5834945</strain>
    </source>
</reference>
<evidence type="ECO:0000256" key="9">
    <source>
        <dbReference type="RuleBase" id="RU003357"/>
    </source>
</evidence>
<proteinExistence type="inferred from homology"/>
<accession>A0A174NUR5</accession>
<keyword evidence="6 8" id="KW-0472">Membrane</keyword>
<dbReference type="Gene3D" id="2.60.40.1120">
    <property type="entry name" value="Carboxypeptidase-like, regulatory domain"/>
    <property type="match status" value="1"/>
</dbReference>
<evidence type="ECO:0000256" key="4">
    <source>
        <dbReference type="ARBA" id="ARBA00022692"/>
    </source>
</evidence>
<dbReference type="SUPFAM" id="SSF49464">
    <property type="entry name" value="Carboxypeptidase regulatory domain-like"/>
    <property type="match status" value="1"/>
</dbReference>
<feature type="chain" id="PRO_5008029286" evidence="10">
    <location>
        <begin position="31"/>
        <end position="992"/>
    </location>
</feature>
<feature type="signal peptide" evidence="10">
    <location>
        <begin position="1"/>
        <end position="30"/>
    </location>
</feature>
<dbReference type="InterPro" id="IPR000531">
    <property type="entry name" value="Beta-barrel_TonB"/>
</dbReference>
<dbReference type="Pfam" id="PF13715">
    <property type="entry name" value="CarbopepD_reg_2"/>
    <property type="match status" value="1"/>
</dbReference>
<keyword evidence="3 8" id="KW-1134">Transmembrane beta strand</keyword>
<sequence length="992" mass="110009">MNCNILNLRHLTVLFIVCTAFLGGAIPAFAQQGGKKMTGQVIDENKEPMIGVSILIVGTSTGTVTDFDGNYTLNVPKDSKELQFSYVGYETKVITIPANSNVLNVQMKSDSQVLSDVVIIGYGTQRKSDLTGSVASVGTKDFNKGMVSSPEELVNGKIAGVQIVNGGGSPTSVSTIRIRGGASLNASNDPLIVLDGVPMEVGGSISGGGNFLSLINPNDIESMTVLKDASSTAIYGSRASNGVIIITTKKGSGSDIKVSFQTTNSIATKTKTSDMLNTDEFINIVNQYGTEHQKSLLGDYRTNWNDEIYQTAFGTDNNLSVSGLALPWLPFRVSTGMYYQDGILKTDNTKRFTGNVNLTPSFFHNELRFNIGLKGTYSKNRFADTDAIWAGSTLNPTIPVYSGNDTFGGYNEAVDANGIPVTGALANAVGRLNQYDSTSDVYRFIGSASVDWNVRWVKGLRLHTTGGYDWSKGKGHIYVPKEAVSYYTTGGRDYTYGPQKNYNKLLTVYANYHNDFDAIHSGIDVTVGYDYQFWKYTTPFYAILSADGVQQSTSAATDQRHSLMSYYGRLNYTFMDRYLLTATMRRDGSSRFASDNRWGTFPSVALAWRVSQEHFFEPLRTVMNDVKLRVSYGITGQQDGITNYGYIPVYTPGLDGAQYQFGGNPVYTYRPEAYNPELKWETTKSWNYGIDLAFLENRFTFSADFYTRKTENLLATVPVPAGTNFDKLMLQNVGNVDSKGLELSVTGHIINTKDWSWTASANAAWQRVRIKNLTLTPGAPSPDTEVGPWIDAYQMQVFSTDYAPYSFYLYKQLYDAETGQPIEGLYADLDGDGEITNKDRYHHHSPAPDWILGFSTSLRYKKWTLSTSLRANIGGYIFNGMAMNTGAWETMSYNDYQLNNLNRSFLDTRFTKRQFLSDYYLENASFLKMDNLQLSYDFGRIYKTIGLHASAMVQNVFTVTKYKGVDPETANGVDTSVYPRPRTYSITIGLNF</sequence>
<dbReference type="NCBIfam" id="TIGR04057">
    <property type="entry name" value="SusC_RagA_signa"/>
    <property type="match status" value="1"/>
</dbReference>
<evidence type="ECO:0000259" key="12">
    <source>
        <dbReference type="Pfam" id="PF07715"/>
    </source>
</evidence>
<evidence type="ECO:0000256" key="8">
    <source>
        <dbReference type="PROSITE-ProRule" id="PRU01360"/>
    </source>
</evidence>
<comment type="similarity">
    <text evidence="8 9">Belongs to the TonB-dependent receptor family.</text>
</comment>
<protein>
    <submittedName>
        <fullName evidence="13">Outer membrane receptor proteins, mostly Fe transport</fullName>
    </submittedName>
</protein>
<dbReference type="AlphaFoldDB" id="A0A174NUR5"/>
<dbReference type="InterPro" id="IPR008969">
    <property type="entry name" value="CarboxyPept-like_regulatory"/>
</dbReference>
<evidence type="ECO:0000313" key="13">
    <source>
        <dbReference type="EMBL" id="CUP50290.1"/>
    </source>
</evidence>
<evidence type="ECO:0000256" key="7">
    <source>
        <dbReference type="ARBA" id="ARBA00023237"/>
    </source>
</evidence>
<keyword evidence="2 8" id="KW-0813">Transport</keyword>
<organism evidence="13 14">
    <name type="scientific">Bacteroides thetaiotaomicron</name>
    <dbReference type="NCBI Taxonomy" id="818"/>
    <lineage>
        <taxon>Bacteria</taxon>
        <taxon>Pseudomonadati</taxon>
        <taxon>Bacteroidota</taxon>
        <taxon>Bacteroidia</taxon>
        <taxon>Bacteroidales</taxon>
        <taxon>Bacteroidaceae</taxon>
        <taxon>Bacteroides</taxon>
    </lineage>
</organism>
<evidence type="ECO:0000313" key="14">
    <source>
        <dbReference type="Proteomes" id="UP000095541"/>
    </source>
</evidence>
<dbReference type="Gene3D" id="2.170.130.10">
    <property type="entry name" value="TonB-dependent receptor, plug domain"/>
    <property type="match status" value="1"/>
</dbReference>
<dbReference type="RefSeq" id="WP_055217184.1">
    <property type="nucleotide sequence ID" value="NZ_CZBI01000001.1"/>
</dbReference>